<reference evidence="5 6" key="1">
    <citation type="submission" date="2022-04" db="EMBL/GenBank/DDBJ databases">
        <title>Genome sequence of soybean root-associated Caulobacter segnis RL271.</title>
        <authorList>
            <person name="Longley R."/>
            <person name="Bonito G."/>
            <person name="Trigodet F."/>
            <person name="Crosson S."/>
            <person name="Fiebig A."/>
        </authorList>
    </citation>
    <scope>NUCLEOTIDE SEQUENCE [LARGE SCALE GENOMIC DNA]</scope>
    <source>
        <strain evidence="5 6">RL271</strain>
    </source>
</reference>
<dbReference type="Pfam" id="PF02685">
    <property type="entry name" value="Glucokinase"/>
    <property type="match status" value="1"/>
</dbReference>
<dbReference type="Gene3D" id="3.30.420.40">
    <property type="match status" value="1"/>
</dbReference>
<evidence type="ECO:0000256" key="2">
    <source>
        <dbReference type="ARBA" id="ARBA00022777"/>
    </source>
</evidence>
<proteinExistence type="inferred from homology"/>
<dbReference type="PANTHER" id="PTHR47690">
    <property type="entry name" value="GLUCOKINASE"/>
    <property type="match status" value="1"/>
</dbReference>
<keyword evidence="2" id="KW-0418">Kinase</keyword>
<comment type="similarity">
    <text evidence="3">Belongs to the bacterial glucokinase family.</text>
</comment>
<keyword evidence="1" id="KW-0808">Transferase</keyword>
<evidence type="ECO:0000256" key="3">
    <source>
        <dbReference type="RuleBase" id="RU004046"/>
    </source>
</evidence>
<organism evidence="5 6">
    <name type="scientific">Caulobacter segnis</name>
    <dbReference type="NCBI Taxonomy" id="88688"/>
    <lineage>
        <taxon>Bacteria</taxon>
        <taxon>Pseudomonadati</taxon>
        <taxon>Pseudomonadota</taxon>
        <taxon>Alphaproteobacteria</taxon>
        <taxon>Caulobacterales</taxon>
        <taxon>Caulobacteraceae</taxon>
        <taxon>Caulobacter</taxon>
    </lineage>
</organism>
<gene>
    <name evidence="5" type="ORF">MZV50_22615</name>
</gene>
<sequence length="179" mass="19002">MIGSHDPIPHVLVADVNGAQARIGVAERGRAPREVMVADCTSQDALIELLARARAGFDGPVLGVAVAAPGPNLNGVIKLTHSDMRLEAETMAERLGVHRLHLVNNFTARALAVPLLEPEALEAIGGGARIATRRSARSVRPRPALACPFSIPTASSDGPRRRRKAGTWIWPPATTAKPR</sequence>
<evidence type="ECO:0000256" key="1">
    <source>
        <dbReference type="ARBA" id="ARBA00022679"/>
    </source>
</evidence>
<dbReference type="SUPFAM" id="SSF53067">
    <property type="entry name" value="Actin-like ATPase domain"/>
    <property type="match status" value="1"/>
</dbReference>
<evidence type="ECO:0000313" key="6">
    <source>
        <dbReference type="Proteomes" id="UP001057520"/>
    </source>
</evidence>
<name>A0ABY4ZRI1_9CAUL</name>
<keyword evidence="6" id="KW-1185">Reference proteome</keyword>
<protein>
    <submittedName>
        <fullName evidence="5">Glucokinase</fullName>
    </submittedName>
</protein>
<evidence type="ECO:0000313" key="5">
    <source>
        <dbReference type="EMBL" id="USQ95311.1"/>
    </source>
</evidence>
<accession>A0ABY4ZRI1</accession>
<feature type="region of interest" description="Disordered" evidence="4">
    <location>
        <begin position="150"/>
        <end position="179"/>
    </location>
</feature>
<dbReference type="PANTHER" id="PTHR47690:SF1">
    <property type="entry name" value="GLUCOKINASE"/>
    <property type="match status" value="1"/>
</dbReference>
<dbReference type="Proteomes" id="UP001057520">
    <property type="component" value="Chromosome"/>
</dbReference>
<evidence type="ECO:0000256" key="4">
    <source>
        <dbReference type="SAM" id="MobiDB-lite"/>
    </source>
</evidence>
<dbReference type="InterPro" id="IPR003836">
    <property type="entry name" value="Glucokinase"/>
</dbReference>
<dbReference type="InterPro" id="IPR043129">
    <property type="entry name" value="ATPase_NBD"/>
</dbReference>
<dbReference type="InterPro" id="IPR050201">
    <property type="entry name" value="Bacterial_glucokinase"/>
</dbReference>
<dbReference type="EMBL" id="CP096040">
    <property type="protein sequence ID" value="USQ95311.1"/>
    <property type="molecule type" value="Genomic_DNA"/>
</dbReference>